<feature type="transmembrane region" description="Helical" evidence="1">
    <location>
        <begin position="9"/>
        <end position="31"/>
    </location>
</feature>
<dbReference type="Pfam" id="PF05359">
    <property type="entry name" value="DUF748"/>
    <property type="match status" value="1"/>
</dbReference>
<evidence type="ECO:0000256" key="1">
    <source>
        <dbReference type="SAM" id="Phobius"/>
    </source>
</evidence>
<dbReference type="Proteomes" id="UP000789752">
    <property type="component" value="Unassembled WGS sequence"/>
</dbReference>
<sequence>MPMSKGSRVVVALTGVAAILVVIVLAGLLFIQHEVKERIAAALGPRGSADTIDVGFKTIRLTNVRLRAPDGWPAADPFRADTVVLEPDLRDLIQRRIHMRNVVVSGFNMTVLRTKDGGVQLLPNLRQTLNSPANTGASDASASEASSLPLEKIVDHIEFQHGTFVFYDLTVSNPAYRISITDASATIDHIHVPDLDEPTTLAINGSIKGPSHTGTVSFGGWIKIASKDSQTTTTLRGVDIRTLDPYLLRKAGARAQVTDGTLDMKVDSTVHNYQLHAPGVITVHHLQLADSGSPVDTFLSIPTKAAVAALKKHGDDITLHFVLEGNLRDPKFSLNESLLTKMSNGFAEALGVSVAGVAKGAGETVKGLGNALLNLIGKEPADTSHPPRSSP</sequence>
<accession>A0ABM8U6F1</accession>
<evidence type="ECO:0000313" key="3">
    <source>
        <dbReference type="Proteomes" id="UP000789752"/>
    </source>
</evidence>
<keyword evidence="1" id="KW-0812">Transmembrane</keyword>
<dbReference type="PANTHER" id="PTHR30441">
    <property type="entry name" value="DUF748 DOMAIN-CONTAINING PROTEIN"/>
    <property type="match status" value="1"/>
</dbReference>
<dbReference type="InterPro" id="IPR052894">
    <property type="entry name" value="AsmA-related"/>
</dbReference>
<dbReference type="InterPro" id="IPR008023">
    <property type="entry name" value="DUF748"/>
</dbReference>
<evidence type="ECO:0008006" key="4">
    <source>
        <dbReference type="Google" id="ProtNLM"/>
    </source>
</evidence>
<dbReference type="RefSeq" id="WP_228980429.1">
    <property type="nucleotide sequence ID" value="NZ_CAJQYY010000020.1"/>
</dbReference>
<dbReference type="EMBL" id="CAJQYY010000020">
    <property type="protein sequence ID" value="CAG4908416.1"/>
    <property type="molecule type" value="Genomic_DNA"/>
</dbReference>
<name>A0ABM8U6F1_9BURK</name>
<evidence type="ECO:0000313" key="2">
    <source>
        <dbReference type="EMBL" id="CAG4908416.1"/>
    </source>
</evidence>
<organism evidence="2 3">
    <name type="scientific">Paraburkholderia gardini</name>
    <dbReference type="NCBI Taxonomy" id="2823469"/>
    <lineage>
        <taxon>Bacteria</taxon>
        <taxon>Pseudomonadati</taxon>
        <taxon>Pseudomonadota</taxon>
        <taxon>Betaproteobacteria</taxon>
        <taxon>Burkholderiales</taxon>
        <taxon>Burkholderiaceae</taxon>
        <taxon>Paraburkholderia</taxon>
    </lineage>
</organism>
<proteinExistence type="predicted"/>
<dbReference type="PANTHER" id="PTHR30441:SF8">
    <property type="entry name" value="DUF748 DOMAIN-CONTAINING PROTEIN"/>
    <property type="match status" value="1"/>
</dbReference>
<keyword evidence="1" id="KW-1133">Transmembrane helix</keyword>
<keyword evidence="3" id="KW-1185">Reference proteome</keyword>
<comment type="caution">
    <text evidence="2">The sequence shown here is derived from an EMBL/GenBank/DDBJ whole genome shotgun (WGS) entry which is preliminary data.</text>
</comment>
<reference evidence="2 3" key="1">
    <citation type="submission" date="2021-04" db="EMBL/GenBank/DDBJ databases">
        <authorList>
            <person name="Vanwijnsberghe S."/>
        </authorList>
    </citation>
    <scope>NUCLEOTIDE SEQUENCE [LARGE SCALE GENOMIC DNA]</scope>
    <source>
        <strain evidence="2 3">LMG 32171</strain>
    </source>
</reference>
<keyword evidence="1" id="KW-0472">Membrane</keyword>
<protein>
    <recommendedName>
        <fullName evidence="4">DUF748 domain-containing protein</fullName>
    </recommendedName>
</protein>
<gene>
    <name evidence="2" type="ORF">R54767_03506</name>
</gene>